<dbReference type="EMBL" id="MLJW01005713">
    <property type="protein sequence ID" value="OIQ67772.1"/>
    <property type="molecule type" value="Genomic_DNA"/>
</dbReference>
<evidence type="ECO:0000313" key="3">
    <source>
        <dbReference type="EMBL" id="OIQ67772.1"/>
    </source>
</evidence>
<organism evidence="3">
    <name type="scientific">mine drainage metagenome</name>
    <dbReference type="NCBI Taxonomy" id="410659"/>
    <lineage>
        <taxon>unclassified sequences</taxon>
        <taxon>metagenomes</taxon>
        <taxon>ecological metagenomes</taxon>
    </lineage>
</organism>
<accession>A0A1J5PJR0</accession>
<proteinExistence type="predicted"/>
<keyword evidence="1" id="KW-0560">Oxidoreductase</keyword>
<evidence type="ECO:0000259" key="2">
    <source>
        <dbReference type="Pfam" id="PF22725"/>
    </source>
</evidence>
<dbReference type="PANTHER" id="PTHR22604">
    <property type="entry name" value="OXIDOREDUCTASES"/>
    <property type="match status" value="1"/>
</dbReference>
<reference evidence="3" key="1">
    <citation type="submission" date="2016-10" db="EMBL/GenBank/DDBJ databases">
        <title>Sequence of Gallionella enrichment culture.</title>
        <authorList>
            <person name="Poehlein A."/>
            <person name="Muehling M."/>
            <person name="Daniel R."/>
        </authorList>
    </citation>
    <scope>NUCLEOTIDE SEQUENCE</scope>
</reference>
<feature type="domain" description="GFO/IDH/MocA-like oxidoreductase" evidence="2">
    <location>
        <begin position="9"/>
        <end position="122"/>
    </location>
</feature>
<dbReference type="SUPFAM" id="SSF55347">
    <property type="entry name" value="Glyceraldehyde-3-phosphate dehydrogenase-like, C-terminal domain"/>
    <property type="match status" value="1"/>
</dbReference>
<dbReference type="Gene3D" id="3.30.360.10">
    <property type="entry name" value="Dihydrodipicolinate Reductase, domain 2"/>
    <property type="match status" value="1"/>
</dbReference>
<dbReference type="InterPro" id="IPR055170">
    <property type="entry name" value="GFO_IDH_MocA-like_dom"/>
</dbReference>
<dbReference type="Pfam" id="PF22725">
    <property type="entry name" value="GFO_IDH_MocA_C3"/>
    <property type="match status" value="1"/>
</dbReference>
<sequence>MVTHHPQWHRVRALLAEGAIGKLRHVQGAFSFYNDDVANIRNDASQAGGALRDIGVYPSAVTRFATGEEPTAISSRIDWDNGIDATARVWAEFPGFSMDFYVSMRMHPLQQMIFHGDAGWIRVATPFNAKAYGDDVIELRDRSGVVKTERFPLVDQYRVQIDNFNTSVLTGAPYLCPLEFSRGNQAMIDMIYEAAR</sequence>
<evidence type="ECO:0000256" key="1">
    <source>
        <dbReference type="ARBA" id="ARBA00023002"/>
    </source>
</evidence>
<gene>
    <name evidence="3" type="ORF">GALL_506460</name>
</gene>
<dbReference type="InterPro" id="IPR050984">
    <property type="entry name" value="Gfo/Idh/MocA_domain"/>
</dbReference>
<dbReference type="GO" id="GO:0016491">
    <property type="term" value="F:oxidoreductase activity"/>
    <property type="evidence" value="ECO:0007669"/>
    <property type="project" value="UniProtKB-KW"/>
</dbReference>
<name>A0A1J5PJR0_9ZZZZ</name>
<dbReference type="PANTHER" id="PTHR22604:SF105">
    <property type="entry name" value="TRANS-1,2-DIHYDROBENZENE-1,2-DIOL DEHYDROGENASE"/>
    <property type="match status" value="1"/>
</dbReference>
<comment type="caution">
    <text evidence="3">The sequence shown here is derived from an EMBL/GenBank/DDBJ whole genome shotgun (WGS) entry which is preliminary data.</text>
</comment>
<dbReference type="AlphaFoldDB" id="A0A1J5PJR0"/>
<protein>
    <recommendedName>
        <fullName evidence="2">GFO/IDH/MocA-like oxidoreductase domain-containing protein</fullName>
    </recommendedName>
</protein>